<reference evidence="1 2" key="1">
    <citation type="submission" date="2016-04" db="EMBL/GenBank/DDBJ databases">
        <authorList>
            <person name="Evans L.H."/>
            <person name="Alamgir A."/>
            <person name="Owens N."/>
            <person name="Weber N.D."/>
            <person name="Virtaneva K."/>
            <person name="Barbian K."/>
            <person name="Babar A."/>
            <person name="Rosenke K."/>
        </authorList>
    </citation>
    <scope>NUCLEOTIDE SEQUENCE [LARGE SCALE GENOMIC DNA]</scope>
    <source>
        <strain evidence="1 2">IFM 0406</strain>
    </source>
</reference>
<gene>
    <name evidence="1" type="ORF">AWN90_03465</name>
</gene>
<dbReference type="RefSeq" id="WP_067577589.1">
    <property type="nucleotide sequence ID" value="NZ_JABMCZ010000003.1"/>
</dbReference>
<dbReference type="SUPFAM" id="SSF53474">
    <property type="entry name" value="alpha/beta-Hydrolases"/>
    <property type="match status" value="1"/>
</dbReference>
<dbReference type="AlphaFoldDB" id="A0A164JFU3"/>
<proteinExistence type="predicted"/>
<comment type="caution">
    <text evidence="1">The sequence shown here is derived from an EMBL/GenBank/DDBJ whole genome shotgun (WGS) entry which is preliminary data.</text>
</comment>
<name>A0A164JFU3_9NOCA</name>
<dbReference type="STRING" id="455432.AWN90_03465"/>
<evidence type="ECO:0000313" key="2">
    <source>
        <dbReference type="Proteomes" id="UP000076512"/>
    </source>
</evidence>
<dbReference type="Proteomes" id="UP000076512">
    <property type="component" value="Unassembled WGS sequence"/>
</dbReference>
<organism evidence="1 2">
    <name type="scientific">Nocardia terpenica</name>
    <dbReference type="NCBI Taxonomy" id="455432"/>
    <lineage>
        <taxon>Bacteria</taxon>
        <taxon>Bacillati</taxon>
        <taxon>Actinomycetota</taxon>
        <taxon>Actinomycetes</taxon>
        <taxon>Mycobacteriales</taxon>
        <taxon>Nocardiaceae</taxon>
        <taxon>Nocardia</taxon>
    </lineage>
</organism>
<keyword evidence="2" id="KW-1185">Reference proteome</keyword>
<dbReference type="EMBL" id="LWGR01000015">
    <property type="protein sequence ID" value="KZM70357.1"/>
    <property type="molecule type" value="Genomic_DNA"/>
</dbReference>
<dbReference type="Gene3D" id="3.40.50.1820">
    <property type="entry name" value="alpha/beta hydrolase"/>
    <property type="match status" value="1"/>
</dbReference>
<evidence type="ECO:0000313" key="1">
    <source>
        <dbReference type="EMBL" id="KZM70357.1"/>
    </source>
</evidence>
<sequence length="298" mass="31817">MAQHTLFCVPGTWEAVAAADKLGRIEPGTEIGMLTGVTDLLDRRVFDVVYVNYPGSVGPVPGGGEGLLAALGQPSYRDSRDSGVAELIRLIHAHEGSFGILGYSQGGAIASLVGRELVSGSLTDRVGDCRWIHTFASPHRAPGHTFPLGNRLAGQGVSGDPILDTGGIDWFDYCLPGDLYGDADLPETYLRMSYDLATELSLVDPFTVFATAADSLLRGRLRDAIAELAEDPAHLVPKVATTAATLAAFLQNFPHDKYGVREIIPGTTALRHSANHLSFWGPRGIDAERQAALTLMPR</sequence>
<accession>A0A164JFU3</accession>
<dbReference type="OrthoDB" id="4774619at2"/>
<dbReference type="InterPro" id="IPR029058">
    <property type="entry name" value="AB_hydrolase_fold"/>
</dbReference>
<protein>
    <submittedName>
        <fullName evidence="1">Uncharacterized protein</fullName>
    </submittedName>
</protein>